<sequence>MLCIVGKNLGYKTLVLLVKLKQIIFRSNLKAALEFLHPEKKETDRVGCRAMLLNLDISLIKFRFYLYSYFRISEKFILQNATQQSHNTYVFSFVQGKIYMVMDILRATLSTIQLYWEGPVEFVSFSSIG</sequence>
<reference evidence="1" key="1">
    <citation type="submission" date="2014-09" db="EMBL/GenBank/DDBJ databases">
        <authorList>
            <person name="Magalhaes I.L.F."/>
            <person name="Oliveira U."/>
            <person name="Santos F.R."/>
            <person name="Vidigal T.H.D.A."/>
            <person name="Brescovit A.D."/>
            <person name="Santos A.J."/>
        </authorList>
    </citation>
    <scope>NUCLEOTIDE SEQUENCE</scope>
    <source>
        <tissue evidence="1">Shoot tissue taken approximately 20 cm above the soil surface</tissue>
    </source>
</reference>
<name>A0A0A9D2D7_ARUDO</name>
<evidence type="ECO:0000313" key="1">
    <source>
        <dbReference type="EMBL" id="JAD80853.1"/>
    </source>
</evidence>
<accession>A0A0A9D2D7</accession>
<proteinExistence type="predicted"/>
<dbReference type="EMBL" id="GBRH01217042">
    <property type="protein sequence ID" value="JAD80853.1"/>
    <property type="molecule type" value="Transcribed_RNA"/>
</dbReference>
<reference evidence="1" key="2">
    <citation type="journal article" date="2015" name="Data Brief">
        <title>Shoot transcriptome of the giant reed, Arundo donax.</title>
        <authorList>
            <person name="Barrero R.A."/>
            <person name="Guerrero F.D."/>
            <person name="Moolhuijzen P."/>
            <person name="Goolsby J.A."/>
            <person name="Tidwell J."/>
            <person name="Bellgard S.E."/>
            <person name="Bellgard M.I."/>
        </authorList>
    </citation>
    <scope>NUCLEOTIDE SEQUENCE</scope>
    <source>
        <tissue evidence="1">Shoot tissue taken approximately 20 cm above the soil surface</tissue>
    </source>
</reference>
<protein>
    <submittedName>
        <fullName evidence="1">Uncharacterized protein</fullName>
    </submittedName>
</protein>
<dbReference type="AlphaFoldDB" id="A0A0A9D2D7"/>
<organism evidence="1">
    <name type="scientific">Arundo donax</name>
    <name type="common">Giant reed</name>
    <name type="synonym">Donax arundinaceus</name>
    <dbReference type="NCBI Taxonomy" id="35708"/>
    <lineage>
        <taxon>Eukaryota</taxon>
        <taxon>Viridiplantae</taxon>
        <taxon>Streptophyta</taxon>
        <taxon>Embryophyta</taxon>
        <taxon>Tracheophyta</taxon>
        <taxon>Spermatophyta</taxon>
        <taxon>Magnoliopsida</taxon>
        <taxon>Liliopsida</taxon>
        <taxon>Poales</taxon>
        <taxon>Poaceae</taxon>
        <taxon>PACMAD clade</taxon>
        <taxon>Arundinoideae</taxon>
        <taxon>Arundineae</taxon>
        <taxon>Arundo</taxon>
    </lineage>
</organism>